<dbReference type="EMBL" id="JAGQDG010000005">
    <property type="protein sequence ID" value="MBQ0936555.1"/>
    <property type="molecule type" value="Genomic_DNA"/>
</dbReference>
<name>A0ABS5DZG6_9BURK</name>
<dbReference type="Proteomes" id="UP000672097">
    <property type="component" value="Unassembled WGS sequence"/>
</dbReference>
<proteinExistence type="predicted"/>
<protein>
    <submittedName>
        <fullName evidence="2">AzlD domain-containing protein</fullName>
    </submittedName>
</protein>
<sequence length="110" mass="12118">MNEWMALFTIVGLAVITVLCRSFFLIPKTDLPMPDWLRDALRYAPLAALVAIVVPETVLTQGHLIQTWQDPRLFAAAAGLAWYVLRKGILGTIVCGTAVLLVLRLGLGWT</sequence>
<evidence type="ECO:0000256" key="1">
    <source>
        <dbReference type="SAM" id="Phobius"/>
    </source>
</evidence>
<reference evidence="2 3" key="1">
    <citation type="submission" date="2021-04" db="EMBL/GenBank/DDBJ databases">
        <title>The genome sequence of type strain Ideonella paludis KCTC 32238.</title>
        <authorList>
            <person name="Liu Y."/>
        </authorList>
    </citation>
    <scope>NUCLEOTIDE SEQUENCE [LARGE SCALE GENOMIC DNA]</scope>
    <source>
        <strain evidence="2 3">KCTC 32238</strain>
    </source>
</reference>
<comment type="caution">
    <text evidence="2">The sequence shown here is derived from an EMBL/GenBank/DDBJ whole genome shotgun (WGS) entry which is preliminary data.</text>
</comment>
<dbReference type="InterPro" id="IPR008407">
    <property type="entry name" value="Brnchd-chn_aa_trnsp_AzlD"/>
</dbReference>
<feature type="transmembrane region" description="Helical" evidence="1">
    <location>
        <begin position="46"/>
        <end position="68"/>
    </location>
</feature>
<feature type="transmembrane region" description="Helical" evidence="1">
    <location>
        <begin position="88"/>
        <end position="107"/>
    </location>
</feature>
<keyword evidence="1" id="KW-1133">Transmembrane helix</keyword>
<gene>
    <name evidence="2" type="ORF">KAK11_14555</name>
</gene>
<feature type="transmembrane region" description="Helical" evidence="1">
    <location>
        <begin position="6"/>
        <end position="26"/>
    </location>
</feature>
<keyword evidence="1" id="KW-0812">Transmembrane</keyword>
<evidence type="ECO:0000313" key="2">
    <source>
        <dbReference type="EMBL" id="MBQ0936555.1"/>
    </source>
</evidence>
<dbReference type="RefSeq" id="WP_210809917.1">
    <property type="nucleotide sequence ID" value="NZ_JAGQDG010000005.1"/>
</dbReference>
<accession>A0ABS5DZG6</accession>
<keyword evidence="1" id="KW-0472">Membrane</keyword>
<keyword evidence="3" id="KW-1185">Reference proteome</keyword>
<organism evidence="2 3">
    <name type="scientific">Ideonella paludis</name>
    <dbReference type="NCBI Taxonomy" id="1233411"/>
    <lineage>
        <taxon>Bacteria</taxon>
        <taxon>Pseudomonadati</taxon>
        <taxon>Pseudomonadota</taxon>
        <taxon>Betaproteobacteria</taxon>
        <taxon>Burkholderiales</taxon>
        <taxon>Sphaerotilaceae</taxon>
        <taxon>Ideonella</taxon>
    </lineage>
</organism>
<evidence type="ECO:0000313" key="3">
    <source>
        <dbReference type="Proteomes" id="UP000672097"/>
    </source>
</evidence>
<dbReference type="Pfam" id="PF05437">
    <property type="entry name" value="AzlD"/>
    <property type="match status" value="1"/>
</dbReference>